<dbReference type="EMBL" id="DSJL01000011">
    <property type="protein sequence ID" value="HEF65929.1"/>
    <property type="molecule type" value="Genomic_DNA"/>
</dbReference>
<evidence type="ECO:0000256" key="5">
    <source>
        <dbReference type="ARBA" id="ARBA00023136"/>
    </source>
</evidence>
<keyword evidence="2" id="KW-1003">Cell membrane</keyword>
<keyword evidence="4" id="KW-1133">Transmembrane helix</keyword>
<evidence type="ECO:0000259" key="6">
    <source>
        <dbReference type="PROSITE" id="PS50850"/>
    </source>
</evidence>
<dbReference type="Gene3D" id="1.20.1250.20">
    <property type="entry name" value="MFS general substrate transporter like domains"/>
    <property type="match status" value="2"/>
</dbReference>
<keyword evidence="5" id="KW-0472">Membrane</keyword>
<evidence type="ECO:0000256" key="4">
    <source>
        <dbReference type="ARBA" id="ARBA00022989"/>
    </source>
</evidence>
<dbReference type="SUPFAM" id="SSF103473">
    <property type="entry name" value="MFS general substrate transporter"/>
    <property type="match status" value="1"/>
</dbReference>
<dbReference type="InterPro" id="IPR036259">
    <property type="entry name" value="MFS_trans_sf"/>
</dbReference>
<evidence type="ECO:0000256" key="3">
    <source>
        <dbReference type="ARBA" id="ARBA00022692"/>
    </source>
</evidence>
<feature type="domain" description="Major facilitator superfamily (MFS) profile" evidence="6">
    <location>
        <begin position="29"/>
        <end position="410"/>
    </location>
</feature>
<dbReference type="AlphaFoldDB" id="A0A7C1G7B8"/>
<dbReference type="InterPro" id="IPR011701">
    <property type="entry name" value="MFS"/>
</dbReference>
<dbReference type="PANTHER" id="PTHR43124">
    <property type="entry name" value="PURINE EFFLUX PUMP PBUE"/>
    <property type="match status" value="1"/>
</dbReference>
<dbReference type="PANTHER" id="PTHR43124:SF3">
    <property type="entry name" value="CHLORAMPHENICOL EFFLUX PUMP RV0191"/>
    <property type="match status" value="1"/>
</dbReference>
<dbReference type="GO" id="GO:0005886">
    <property type="term" value="C:plasma membrane"/>
    <property type="evidence" value="ECO:0007669"/>
    <property type="project" value="UniProtKB-SubCell"/>
</dbReference>
<dbReference type="InterPro" id="IPR020846">
    <property type="entry name" value="MFS_dom"/>
</dbReference>
<evidence type="ECO:0000313" key="7">
    <source>
        <dbReference type="EMBL" id="HEF65929.1"/>
    </source>
</evidence>
<dbReference type="PROSITE" id="PS50850">
    <property type="entry name" value="MFS"/>
    <property type="match status" value="1"/>
</dbReference>
<evidence type="ECO:0000256" key="2">
    <source>
        <dbReference type="ARBA" id="ARBA00022475"/>
    </source>
</evidence>
<dbReference type="GO" id="GO:0022857">
    <property type="term" value="F:transmembrane transporter activity"/>
    <property type="evidence" value="ECO:0007669"/>
    <property type="project" value="InterPro"/>
</dbReference>
<reference evidence="7" key="1">
    <citation type="journal article" date="2020" name="mSystems">
        <title>Genome- and Community-Level Interaction Insights into Carbon Utilization and Element Cycling Functions of Hydrothermarchaeota in Hydrothermal Sediment.</title>
        <authorList>
            <person name="Zhou Z."/>
            <person name="Liu Y."/>
            <person name="Xu W."/>
            <person name="Pan J."/>
            <person name="Luo Z.H."/>
            <person name="Li M."/>
        </authorList>
    </citation>
    <scope>NUCLEOTIDE SEQUENCE [LARGE SCALE GENOMIC DNA]</scope>
    <source>
        <strain evidence="7">SpSt-222</strain>
    </source>
</reference>
<name>A0A7C1G7B8_THERO</name>
<organism evidence="7">
    <name type="scientific">Thermomicrobium roseum</name>
    <dbReference type="NCBI Taxonomy" id="500"/>
    <lineage>
        <taxon>Bacteria</taxon>
        <taxon>Pseudomonadati</taxon>
        <taxon>Thermomicrobiota</taxon>
        <taxon>Thermomicrobia</taxon>
        <taxon>Thermomicrobiales</taxon>
        <taxon>Thermomicrobiaceae</taxon>
        <taxon>Thermomicrobium</taxon>
    </lineage>
</organism>
<accession>A0A7C1G7B8</accession>
<comment type="subcellular location">
    <subcellularLocation>
        <location evidence="1">Cell membrane</location>
        <topology evidence="1">Multi-pass membrane protein</topology>
    </subcellularLocation>
</comment>
<dbReference type="Pfam" id="PF07690">
    <property type="entry name" value="MFS_1"/>
    <property type="match status" value="1"/>
</dbReference>
<gene>
    <name evidence="7" type="ORF">ENP47_10075</name>
</gene>
<protein>
    <submittedName>
        <fullName evidence="7">MFS transporter</fullName>
    </submittedName>
</protein>
<sequence length="421" mass="44784">MQRYTCQGRRGVVTHSSRPAATQRFSQWSLAPFHLGSLIGPYNGGGFPIVFPILQGVFHVDRATLSVIIPAYFVTFGLCQFFSGTISDLTSRRVVILAGFGSFGLAALLCALAPNLPLFVLGCVLLGVTNAFTTPILLATLGDALPPTQLPRTIAVFSAANQTGHLIGPLIAGLLVTWSWRLFFVSVALLSWIAGAWLLFWFYRYGHVVPPRPRAPSLRHALRELLAALDRGVAQVVALAFLANAAVMGTAYLLGQALRDLWQLDYATIGLVVSLYGLGAILFGPPAGLLLERVGAQRGAAFGLLAVSSAIAVMAAAPDPWAFAAAYLALGLAAMLTWAAFSTLAVQAAPSHRGTASAYFLGARFLVQGLAPALYTPIYGAFGPRVMFALSAAIAVSAFLPLWLLRPQRQAQLKHALARDD</sequence>
<evidence type="ECO:0000256" key="1">
    <source>
        <dbReference type="ARBA" id="ARBA00004651"/>
    </source>
</evidence>
<dbReference type="InterPro" id="IPR050189">
    <property type="entry name" value="MFS_Efflux_Transporters"/>
</dbReference>
<proteinExistence type="predicted"/>
<keyword evidence="3" id="KW-0812">Transmembrane</keyword>
<comment type="caution">
    <text evidence="7">The sequence shown here is derived from an EMBL/GenBank/DDBJ whole genome shotgun (WGS) entry which is preliminary data.</text>
</comment>